<dbReference type="Proteomes" id="UP000289859">
    <property type="component" value="Unassembled WGS sequence"/>
</dbReference>
<sequence>MSKRDATPSWSGFIFQGEVAICVALEKIMGIGVDNLTSRNALLIESDEDFSIRENELEVYQVKAIANSSMSAFKNTVEELINRYTYSIKELKDPADGRKTIRSQRNEVRNKPIKSYLVSWYNITDWDKESFDDRFSAHIDTSFSLISGVYTVENIEDKTKIEIEKVLNHIGVDFAYSDLDIIYAFLCGKVDSLIKDSHSKKVRKEIPFTEIINDIKNAPKAYNVEIGWHYVKRNFFHAMMEELNSYKDLNSDDMLEKKGKIDRVILELGKLDDAQFKGLLENNLIPHKDLKGSFSLIEFGDYLNKTLVIDILCRAITSINDGPNYASLAFTCKKTHNIYQATLLNRDIPDDERYSSQLMEEVEKLAKKPVSNDVSFFINQHLNLDLNDAKDVLNNIFTDLALDGDDSFEENRVFGLRKIDKASNELNA</sequence>
<evidence type="ECO:0000313" key="1">
    <source>
        <dbReference type="EMBL" id="RXG20893.1"/>
    </source>
</evidence>
<dbReference type="AlphaFoldDB" id="A0A4Q0P2V4"/>
<organism evidence="1 2">
    <name type="scientific">Leeuwenhoekiella polynyae</name>
    <dbReference type="NCBI Taxonomy" id="1550906"/>
    <lineage>
        <taxon>Bacteria</taxon>
        <taxon>Pseudomonadati</taxon>
        <taxon>Bacteroidota</taxon>
        <taxon>Flavobacteriia</taxon>
        <taxon>Flavobacteriales</taxon>
        <taxon>Flavobacteriaceae</taxon>
        <taxon>Leeuwenhoekiella</taxon>
    </lineage>
</organism>
<dbReference type="RefSeq" id="WP_128765701.1">
    <property type="nucleotide sequence ID" value="NZ_JBHUOO010000007.1"/>
</dbReference>
<keyword evidence="2" id="KW-1185">Reference proteome</keyword>
<proteinExistence type="predicted"/>
<gene>
    <name evidence="1" type="ORF">DSM02_2264</name>
</gene>
<evidence type="ECO:0000313" key="2">
    <source>
        <dbReference type="Proteomes" id="UP000289859"/>
    </source>
</evidence>
<name>A0A4Q0P2V4_9FLAO</name>
<comment type="caution">
    <text evidence="1">The sequence shown here is derived from an EMBL/GenBank/DDBJ whole genome shotgun (WGS) entry which is preliminary data.</text>
</comment>
<reference evidence="1 2" key="1">
    <citation type="submission" date="2018-07" db="EMBL/GenBank/DDBJ databases">
        <title>Leeuwenhoekiella genomics.</title>
        <authorList>
            <person name="Tahon G."/>
            <person name="Willems A."/>
        </authorList>
    </citation>
    <scope>NUCLEOTIDE SEQUENCE [LARGE SCALE GENOMIC DNA]</scope>
    <source>
        <strain evidence="1 2">LMG 29608</strain>
    </source>
</reference>
<dbReference type="OrthoDB" id="9149748at2"/>
<protein>
    <submittedName>
        <fullName evidence="1">Uncharacterized protein</fullName>
    </submittedName>
</protein>
<accession>A0A4Q0P2V4</accession>
<dbReference type="EMBL" id="QOVK01000009">
    <property type="protein sequence ID" value="RXG20893.1"/>
    <property type="molecule type" value="Genomic_DNA"/>
</dbReference>